<name>A0A1M7RKC8_9ACTN</name>
<accession>A0A1M7RKC8</accession>
<dbReference type="AlphaFoldDB" id="A0A1M7RKC8"/>
<dbReference type="EMBL" id="FRCS01000016">
    <property type="protein sequence ID" value="SHN46611.1"/>
    <property type="molecule type" value="Genomic_DNA"/>
</dbReference>
<proteinExistence type="predicted"/>
<gene>
    <name evidence="1" type="ORF">SAMN05443668_116147</name>
</gene>
<organism evidence="1 2">
    <name type="scientific">Cryptosporangium aurantiacum</name>
    <dbReference type="NCBI Taxonomy" id="134849"/>
    <lineage>
        <taxon>Bacteria</taxon>
        <taxon>Bacillati</taxon>
        <taxon>Actinomycetota</taxon>
        <taxon>Actinomycetes</taxon>
        <taxon>Cryptosporangiales</taxon>
        <taxon>Cryptosporangiaceae</taxon>
        <taxon>Cryptosporangium</taxon>
    </lineage>
</organism>
<reference evidence="1 2" key="1">
    <citation type="submission" date="2016-11" db="EMBL/GenBank/DDBJ databases">
        <authorList>
            <person name="Jaros S."/>
            <person name="Januszkiewicz K."/>
            <person name="Wedrychowicz H."/>
        </authorList>
    </citation>
    <scope>NUCLEOTIDE SEQUENCE [LARGE SCALE GENOMIC DNA]</scope>
    <source>
        <strain evidence="1 2">DSM 46144</strain>
    </source>
</reference>
<evidence type="ECO:0000313" key="2">
    <source>
        <dbReference type="Proteomes" id="UP000184440"/>
    </source>
</evidence>
<protein>
    <submittedName>
        <fullName evidence="1">Uncharacterized protein</fullName>
    </submittedName>
</protein>
<evidence type="ECO:0000313" key="1">
    <source>
        <dbReference type="EMBL" id="SHN46611.1"/>
    </source>
</evidence>
<keyword evidence="2" id="KW-1185">Reference proteome</keyword>
<sequence length="196" mass="22040">MVEWRDFDKGYWSGTLNSNGQEWQSSSELKLHDVVYAHLKFLQSGGVRYHTQKGQINLTQWHSFTGSYLGNYFWKPPPGDTVAKPLKLPEVDPLQYLGVEQATNIARTDLPGGGHRYMLRNGQWVPEEPLGPRRETGSLAGPLTVDVDGSGRPIKLDFQPMDSEWTTYRVIMTVRDFGRALTITPPPADEVVRGAP</sequence>
<dbReference type="Proteomes" id="UP000184440">
    <property type="component" value="Unassembled WGS sequence"/>
</dbReference>